<reference evidence="2 3" key="1">
    <citation type="journal article" date="2016" name="Nat. Commun.">
        <title>Thousands of microbial genomes shed light on interconnected biogeochemical processes in an aquifer system.</title>
        <authorList>
            <person name="Anantharaman K."/>
            <person name="Brown C.T."/>
            <person name="Hug L.A."/>
            <person name="Sharon I."/>
            <person name="Castelle C.J."/>
            <person name="Probst A.J."/>
            <person name="Thomas B.C."/>
            <person name="Singh A."/>
            <person name="Wilkins M.J."/>
            <person name="Karaoz U."/>
            <person name="Brodie E.L."/>
            <person name="Williams K.H."/>
            <person name="Hubbard S.S."/>
            <person name="Banfield J.F."/>
        </authorList>
    </citation>
    <scope>NUCLEOTIDE SEQUENCE [LARGE SCALE GENOMIC DNA]</scope>
</reference>
<keyword evidence="1" id="KW-0812">Transmembrane</keyword>
<evidence type="ECO:0008006" key="4">
    <source>
        <dbReference type="Google" id="ProtNLM"/>
    </source>
</evidence>
<evidence type="ECO:0000313" key="2">
    <source>
        <dbReference type="EMBL" id="OGC34655.1"/>
    </source>
</evidence>
<organism evidence="2 3">
    <name type="scientific">candidate division WOR-1 bacterium RIFOXYC2_FULL_41_25</name>
    <dbReference type="NCBI Taxonomy" id="1802586"/>
    <lineage>
        <taxon>Bacteria</taxon>
        <taxon>Bacillati</taxon>
        <taxon>Saganbacteria</taxon>
    </lineage>
</organism>
<keyword evidence="1" id="KW-0472">Membrane</keyword>
<comment type="caution">
    <text evidence="2">The sequence shown here is derived from an EMBL/GenBank/DDBJ whole genome shotgun (WGS) entry which is preliminary data.</text>
</comment>
<dbReference type="Proteomes" id="UP000177309">
    <property type="component" value="Unassembled WGS sequence"/>
</dbReference>
<gene>
    <name evidence="2" type="ORF">A2462_04930</name>
</gene>
<proteinExistence type="predicted"/>
<accession>A0A1F4TPM1</accession>
<dbReference type="Pfam" id="PF07963">
    <property type="entry name" value="N_methyl"/>
    <property type="match status" value="1"/>
</dbReference>
<dbReference type="EMBL" id="MEUI01000014">
    <property type="protein sequence ID" value="OGC34655.1"/>
    <property type="molecule type" value="Genomic_DNA"/>
</dbReference>
<keyword evidence="1" id="KW-1133">Transmembrane helix</keyword>
<evidence type="ECO:0000313" key="3">
    <source>
        <dbReference type="Proteomes" id="UP000177309"/>
    </source>
</evidence>
<dbReference type="InterPro" id="IPR012902">
    <property type="entry name" value="N_methyl_site"/>
</dbReference>
<name>A0A1F4TPM1_UNCSA</name>
<sequence>MSHFKQLKDKKGFTLVEVVIALAITGILVTSGVSFITPFIKLFFYAPEQLRTEYIGNQIVDSVIEGNHGIEGLDTAKMINFASQEVIIYTNNNDEVILLEWDPATGKIRRTLPSGQVQFLPIDTPNHQIKIAGSVTPEVIFKYFNSFNNPVPTPINDPWLLSRVELDWVTYTGTNNKHQTNYQILTGVHIKKNSD</sequence>
<protein>
    <recommendedName>
        <fullName evidence="4">Prepilin-type N-terminal cleavage/methylation domain-containing protein</fullName>
    </recommendedName>
</protein>
<evidence type="ECO:0000256" key="1">
    <source>
        <dbReference type="SAM" id="Phobius"/>
    </source>
</evidence>
<dbReference type="NCBIfam" id="TIGR02532">
    <property type="entry name" value="IV_pilin_GFxxxE"/>
    <property type="match status" value="1"/>
</dbReference>
<feature type="transmembrane region" description="Helical" evidence="1">
    <location>
        <begin position="12"/>
        <end position="36"/>
    </location>
</feature>
<dbReference type="AlphaFoldDB" id="A0A1F4TPM1"/>